<keyword evidence="2" id="KW-0472">Membrane</keyword>
<reference evidence="3 4" key="1">
    <citation type="submission" date="2024-02" db="EMBL/GenBank/DDBJ databases">
        <title>Complete genome sequence of Pelagibacterium nitratireducens ZH15.</title>
        <authorList>
            <person name="Zhao L.H."/>
        </authorList>
    </citation>
    <scope>NUCLEOTIDE SEQUENCE [LARGE SCALE GENOMIC DNA]</scope>
    <source>
        <strain evidence="3 4">ZH15</strain>
    </source>
</reference>
<name>A0ABZ2I384_9HYPH</name>
<feature type="transmembrane region" description="Helical" evidence="2">
    <location>
        <begin position="13"/>
        <end position="30"/>
    </location>
</feature>
<keyword evidence="1" id="KW-0175">Coiled coil</keyword>
<sequence>MAAWAYDVLKSEFFWGIILGLFLSYFGALIQSRAIKKAHIGLQKEDIKALAIDLVRNIKRVTDDIAEARRRNRAIHQDLLALLDVEIGIFGRVREQTIRLPDDLRSDLRKFVTDCALRKYEASQKLSTFYEQNDLSKRLEVNGSLEESTGAKSAANIALSEANRAIDDLVVTVDKADGLVARLNTI</sequence>
<protein>
    <submittedName>
        <fullName evidence="3">Uncharacterized protein</fullName>
    </submittedName>
</protein>
<feature type="coiled-coil region" evidence="1">
    <location>
        <begin position="51"/>
        <end position="78"/>
    </location>
</feature>
<gene>
    <name evidence="3" type="ORF">V6617_06980</name>
</gene>
<proteinExistence type="predicted"/>
<keyword evidence="2" id="KW-0812">Transmembrane</keyword>
<keyword evidence="4" id="KW-1185">Reference proteome</keyword>
<organism evidence="3 4">
    <name type="scientific">Pelagibacterium nitratireducens</name>
    <dbReference type="NCBI Taxonomy" id="1046114"/>
    <lineage>
        <taxon>Bacteria</taxon>
        <taxon>Pseudomonadati</taxon>
        <taxon>Pseudomonadota</taxon>
        <taxon>Alphaproteobacteria</taxon>
        <taxon>Hyphomicrobiales</taxon>
        <taxon>Devosiaceae</taxon>
        <taxon>Pelagibacterium</taxon>
    </lineage>
</organism>
<keyword evidence="2" id="KW-1133">Transmembrane helix</keyword>
<dbReference type="Proteomes" id="UP001369958">
    <property type="component" value="Chromosome"/>
</dbReference>
<evidence type="ECO:0000313" key="4">
    <source>
        <dbReference type="Proteomes" id="UP001369958"/>
    </source>
</evidence>
<evidence type="ECO:0000256" key="1">
    <source>
        <dbReference type="SAM" id="Coils"/>
    </source>
</evidence>
<dbReference type="RefSeq" id="WP_338609975.1">
    <property type="nucleotide sequence ID" value="NZ_CP146275.1"/>
</dbReference>
<dbReference type="EMBL" id="CP146275">
    <property type="protein sequence ID" value="WWT34200.1"/>
    <property type="molecule type" value="Genomic_DNA"/>
</dbReference>
<evidence type="ECO:0000256" key="2">
    <source>
        <dbReference type="SAM" id="Phobius"/>
    </source>
</evidence>
<accession>A0ABZ2I384</accession>
<evidence type="ECO:0000313" key="3">
    <source>
        <dbReference type="EMBL" id="WWT34200.1"/>
    </source>
</evidence>